<keyword evidence="2" id="KW-0812">Transmembrane</keyword>
<dbReference type="InterPro" id="IPR021682">
    <property type="entry name" value="DUF2933"/>
</dbReference>
<proteinExistence type="predicted"/>
<organism evidence="3 4">
    <name type="scientific">Streptomyces milbemycinicus</name>
    <dbReference type="NCBI Taxonomy" id="476552"/>
    <lineage>
        <taxon>Bacteria</taxon>
        <taxon>Bacillati</taxon>
        <taxon>Actinomycetota</taxon>
        <taxon>Actinomycetes</taxon>
        <taxon>Kitasatosporales</taxon>
        <taxon>Streptomycetaceae</taxon>
        <taxon>Streptomyces</taxon>
    </lineage>
</organism>
<evidence type="ECO:0000256" key="1">
    <source>
        <dbReference type="SAM" id="MobiDB-lite"/>
    </source>
</evidence>
<keyword evidence="2" id="KW-1133">Transmembrane helix</keyword>
<keyword evidence="2" id="KW-0472">Membrane</keyword>
<evidence type="ECO:0000313" key="3">
    <source>
        <dbReference type="EMBL" id="MFK4266305.1"/>
    </source>
</evidence>
<reference evidence="3 4" key="1">
    <citation type="submission" date="2024-11" db="EMBL/GenBank/DDBJ databases">
        <title>The Natural Products Discovery Center: Release of the First 8490 Sequenced Strains for Exploring Actinobacteria Biosynthetic Diversity.</title>
        <authorList>
            <person name="Kalkreuter E."/>
            <person name="Kautsar S.A."/>
            <person name="Yang D."/>
            <person name="Bader C.D."/>
            <person name="Teijaro C.N."/>
            <person name="Fluegel L."/>
            <person name="Davis C.M."/>
            <person name="Simpson J.R."/>
            <person name="Lauterbach L."/>
            <person name="Steele A.D."/>
            <person name="Gui C."/>
            <person name="Meng S."/>
            <person name="Li G."/>
            <person name="Viehrig K."/>
            <person name="Ye F."/>
            <person name="Su P."/>
            <person name="Kiefer A.F."/>
            <person name="Nichols A."/>
            <person name="Cepeda A.J."/>
            <person name="Yan W."/>
            <person name="Fan B."/>
            <person name="Jiang Y."/>
            <person name="Adhikari A."/>
            <person name="Zheng C.-J."/>
            <person name="Schuster L."/>
            <person name="Cowan T.M."/>
            <person name="Smanski M.J."/>
            <person name="Chevrette M.G."/>
            <person name="De Carvalho L.P.S."/>
            <person name="Shen B."/>
        </authorList>
    </citation>
    <scope>NUCLEOTIDE SEQUENCE [LARGE SCALE GENOMIC DNA]</scope>
    <source>
        <strain evidence="3 4">NPDC020863</strain>
    </source>
</reference>
<feature type="transmembrane region" description="Helical" evidence="2">
    <location>
        <begin position="33"/>
        <end position="50"/>
    </location>
</feature>
<dbReference type="Proteomes" id="UP001620295">
    <property type="component" value="Unassembled WGS sequence"/>
</dbReference>
<gene>
    <name evidence="3" type="ORF">ACI2L5_15350</name>
</gene>
<keyword evidence="4" id="KW-1185">Reference proteome</keyword>
<evidence type="ECO:0000256" key="2">
    <source>
        <dbReference type="SAM" id="Phobius"/>
    </source>
</evidence>
<evidence type="ECO:0000313" key="4">
    <source>
        <dbReference type="Proteomes" id="UP001620295"/>
    </source>
</evidence>
<protein>
    <submittedName>
        <fullName evidence="3">DUF2933 domain-containing protein</fullName>
    </submittedName>
</protein>
<feature type="region of interest" description="Disordered" evidence="1">
    <location>
        <begin position="58"/>
        <end position="97"/>
    </location>
</feature>
<dbReference type="Pfam" id="PF11666">
    <property type="entry name" value="DUF2933"/>
    <property type="match status" value="1"/>
</dbReference>
<dbReference type="EMBL" id="JBJDQH010000005">
    <property type="protein sequence ID" value="MFK4266305.1"/>
    <property type="molecule type" value="Genomic_DNA"/>
</dbReference>
<feature type="transmembrane region" description="Helical" evidence="2">
    <location>
        <begin position="9"/>
        <end position="27"/>
    </location>
</feature>
<comment type="caution">
    <text evidence="3">The sequence shown here is derived from an EMBL/GenBank/DDBJ whole genome shotgun (WGS) entry which is preliminary data.</text>
</comment>
<name>A0ABW8LNM6_9ACTN</name>
<dbReference type="RefSeq" id="WP_404746421.1">
    <property type="nucleotide sequence ID" value="NZ_JBJDQH010000005.1"/>
</dbReference>
<accession>A0ABW8LNM6</accession>
<sequence length="97" mass="10289">MNATNKRNYGLYAIALAIVVVGALALGASLDSLIWLALVAACPLMMFFMMRSIRGGHGPDAADRTPRTGRTSMTTTPVPGAPDRPGPGRTRRAPWPP</sequence>
<feature type="compositionally biased region" description="Low complexity" evidence="1">
    <location>
        <begin position="68"/>
        <end position="78"/>
    </location>
</feature>